<evidence type="ECO:0000259" key="4">
    <source>
        <dbReference type="Pfam" id="PF00109"/>
    </source>
</evidence>
<feature type="domain" description="Beta-ketoacyl synthase-like N-terminal" evidence="4">
    <location>
        <begin position="25"/>
        <end position="89"/>
    </location>
</feature>
<dbReference type="Pfam" id="PF00109">
    <property type="entry name" value="ketoacyl-synt"/>
    <property type="match status" value="1"/>
</dbReference>
<evidence type="ECO:0000256" key="3">
    <source>
        <dbReference type="SAM" id="MobiDB-lite"/>
    </source>
</evidence>
<dbReference type="InterPro" id="IPR014030">
    <property type="entry name" value="Ketoacyl_synth_N"/>
</dbReference>
<dbReference type="InterPro" id="IPR016039">
    <property type="entry name" value="Thiolase-like"/>
</dbReference>
<comment type="caution">
    <text evidence="5">The sequence shown here is derived from an EMBL/GenBank/DDBJ whole genome shotgun (WGS) entry which is preliminary data.</text>
</comment>
<sequence>HLCTRLTGETSGTNTPVLAVSDSDEPVAIIGMTCRFPGHANSPEELWDVVASGRDVIGDFPSDRGWDLDGLFHPDPDHPGTSYSDQGAF</sequence>
<reference evidence="5 6" key="1">
    <citation type="submission" date="2021-01" db="EMBL/GenBank/DDBJ databases">
        <title>WGS of actinomycetes isolated from Thailand.</title>
        <authorList>
            <person name="Thawai C."/>
        </authorList>
    </citation>
    <scope>NUCLEOTIDE SEQUENCE [LARGE SCALE GENOMIC DNA]</scope>
    <source>
        <strain evidence="5 6">CA1R205</strain>
    </source>
</reference>
<feature type="region of interest" description="Disordered" evidence="3">
    <location>
        <begin position="70"/>
        <end position="89"/>
    </location>
</feature>
<name>A0ABS1NSB8_9ACTN</name>
<evidence type="ECO:0000313" key="5">
    <source>
        <dbReference type="EMBL" id="MBL1102996.1"/>
    </source>
</evidence>
<dbReference type="SUPFAM" id="SSF53901">
    <property type="entry name" value="Thiolase-like"/>
    <property type="match status" value="1"/>
</dbReference>
<proteinExistence type="predicted"/>
<accession>A0ABS1NSB8</accession>
<feature type="non-terminal residue" evidence="5">
    <location>
        <position position="1"/>
    </location>
</feature>
<evidence type="ECO:0000256" key="2">
    <source>
        <dbReference type="ARBA" id="ARBA00023268"/>
    </source>
</evidence>
<dbReference type="PANTHER" id="PTHR43775:SF51">
    <property type="entry name" value="INACTIVE PHENOLPHTHIOCEROL SYNTHESIS POLYKETIDE SYNTHASE TYPE I PKS1-RELATED"/>
    <property type="match status" value="1"/>
</dbReference>
<gene>
    <name evidence="5" type="ORF">JK363_41830</name>
</gene>
<keyword evidence="2" id="KW-0511">Multifunctional enzyme</keyword>
<dbReference type="Gene3D" id="3.40.47.10">
    <property type="match status" value="1"/>
</dbReference>
<feature type="non-terminal residue" evidence="5">
    <location>
        <position position="89"/>
    </location>
</feature>
<dbReference type="PANTHER" id="PTHR43775">
    <property type="entry name" value="FATTY ACID SYNTHASE"/>
    <property type="match status" value="1"/>
</dbReference>
<dbReference type="Proteomes" id="UP000634229">
    <property type="component" value="Unassembled WGS sequence"/>
</dbReference>
<dbReference type="EMBL" id="JAERRF010000241">
    <property type="protein sequence ID" value="MBL1102996.1"/>
    <property type="molecule type" value="Genomic_DNA"/>
</dbReference>
<protein>
    <recommendedName>
        <fullName evidence="4">Beta-ketoacyl synthase-like N-terminal domain-containing protein</fullName>
    </recommendedName>
</protein>
<organism evidence="5 6">
    <name type="scientific">Streptomyces coffeae</name>
    <dbReference type="NCBI Taxonomy" id="621382"/>
    <lineage>
        <taxon>Bacteria</taxon>
        <taxon>Bacillati</taxon>
        <taxon>Actinomycetota</taxon>
        <taxon>Actinomycetes</taxon>
        <taxon>Kitasatosporales</taxon>
        <taxon>Streptomycetaceae</taxon>
        <taxon>Streptomyces</taxon>
    </lineage>
</organism>
<evidence type="ECO:0000313" key="6">
    <source>
        <dbReference type="Proteomes" id="UP000634229"/>
    </source>
</evidence>
<evidence type="ECO:0000256" key="1">
    <source>
        <dbReference type="ARBA" id="ARBA00022679"/>
    </source>
</evidence>
<dbReference type="InterPro" id="IPR050091">
    <property type="entry name" value="PKS_NRPS_Biosynth_Enz"/>
</dbReference>
<keyword evidence="6" id="KW-1185">Reference proteome</keyword>
<keyword evidence="1" id="KW-0808">Transferase</keyword>